<feature type="domain" description="Xylose isomerase-like TIM barrel" evidence="1">
    <location>
        <begin position="22"/>
        <end position="259"/>
    </location>
</feature>
<keyword evidence="3" id="KW-1185">Reference proteome</keyword>
<gene>
    <name evidence="2" type="ORF">dsmv_1244</name>
</gene>
<name>S7VFG8_DESML</name>
<evidence type="ECO:0000313" key="3">
    <source>
        <dbReference type="Proteomes" id="UP000014977"/>
    </source>
</evidence>
<dbReference type="AlphaFoldDB" id="S7VFG8"/>
<dbReference type="eggNOG" id="COG1082">
    <property type="taxonomic scope" value="Bacteria"/>
</dbReference>
<comment type="caution">
    <text evidence="2">The sequence shown here is derived from an EMBL/GenBank/DDBJ whole genome shotgun (WGS) entry which is preliminary data.</text>
</comment>
<proteinExistence type="predicted"/>
<evidence type="ECO:0000313" key="2">
    <source>
        <dbReference type="EMBL" id="EPR43218.1"/>
    </source>
</evidence>
<keyword evidence="2" id="KW-0413">Isomerase</keyword>
<dbReference type="Gene3D" id="3.20.20.150">
    <property type="entry name" value="Divalent-metal-dependent TIM barrel enzymes"/>
    <property type="match status" value="1"/>
</dbReference>
<reference evidence="2 3" key="1">
    <citation type="journal article" date="2013" name="Genome Announc.">
        <title>Draft genome sequences for three mercury-methylating, sulfate-reducing bacteria.</title>
        <authorList>
            <person name="Brown S.D."/>
            <person name="Hurt R.A.Jr."/>
            <person name="Gilmour C.C."/>
            <person name="Elias D.A."/>
        </authorList>
    </citation>
    <scope>NUCLEOTIDE SEQUENCE [LARGE SCALE GENOMIC DNA]</scope>
    <source>
        <strain evidence="2 3">DSM 2059</strain>
    </source>
</reference>
<dbReference type="Pfam" id="PF01261">
    <property type="entry name" value="AP_endonuc_2"/>
    <property type="match status" value="1"/>
</dbReference>
<sequence length="263" mass="29291">MQYGATNFPVKPVLEEIAVFGRLGFDYLELAMDPPLAHHTQVRREQAAVREALDRYGMGIVCHLPTFLSTADLTESLRRVSVEETTASLALAAELGAAKAVLHPSYMNGLSIHVPELWREHALDSLERIVSAGKSFGVQLCLENLFPKISPFSTPEVFGDVFERFPELAMTLDIGHAHIGEDGMPRILEFIKTFADRIHHLHISDNNGRRDEHLPVGQGSLDFNATAEALRRSGYDGTVTLEIFDPDRTTLVESRKALERLFS</sequence>
<dbReference type="OrthoDB" id="9801960at2"/>
<dbReference type="InterPro" id="IPR036237">
    <property type="entry name" value="Xyl_isomerase-like_sf"/>
</dbReference>
<dbReference type="PANTHER" id="PTHR12110">
    <property type="entry name" value="HYDROXYPYRUVATE ISOMERASE"/>
    <property type="match status" value="1"/>
</dbReference>
<dbReference type="GO" id="GO:0016853">
    <property type="term" value="F:isomerase activity"/>
    <property type="evidence" value="ECO:0007669"/>
    <property type="project" value="UniProtKB-KW"/>
</dbReference>
<dbReference type="STRING" id="897.B2D07_08205"/>
<protein>
    <submittedName>
        <fullName evidence="2">Xylose isomerase domain-containing protein TIM barrel</fullName>
    </submittedName>
</protein>
<dbReference type="EMBL" id="ATHJ01000057">
    <property type="protein sequence ID" value="EPR43218.1"/>
    <property type="molecule type" value="Genomic_DNA"/>
</dbReference>
<dbReference type="InterPro" id="IPR050312">
    <property type="entry name" value="IolE/XylAMocC-like"/>
</dbReference>
<dbReference type="InterPro" id="IPR013022">
    <property type="entry name" value="Xyl_isomerase-like_TIM-brl"/>
</dbReference>
<dbReference type="Proteomes" id="UP000014977">
    <property type="component" value="Unassembled WGS sequence"/>
</dbReference>
<dbReference type="SUPFAM" id="SSF51658">
    <property type="entry name" value="Xylose isomerase-like"/>
    <property type="match status" value="1"/>
</dbReference>
<dbReference type="PANTHER" id="PTHR12110:SF21">
    <property type="entry name" value="XYLOSE ISOMERASE-LIKE TIM BARREL DOMAIN-CONTAINING PROTEIN"/>
    <property type="match status" value="1"/>
</dbReference>
<accession>S7VFG8</accession>
<organism evidence="2 3">
    <name type="scientific">Desulfococcus multivorans DSM 2059</name>
    <dbReference type="NCBI Taxonomy" id="1121405"/>
    <lineage>
        <taxon>Bacteria</taxon>
        <taxon>Pseudomonadati</taxon>
        <taxon>Thermodesulfobacteriota</taxon>
        <taxon>Desulfobacteria</taxon>
        <taxon>Desulfobacterales</taxon>
        <taxon>Desulfococcaceae</taxon>
        <taxon>Desulfococcus</taxon>
    </lineage>
</organism>
<evidence type="ECO:0000259" key="1">
    <source>
        <dbReference type="Pfam" id="PF01261"/>
    </source>
</evidence>